<dbReference type="PROSITE" id="PS01186">
    <property type="entry name" value="EGF_2"/>
    <property type="match status" value="1"/>
</dbReference>
<proteinExistence type="predicted"/>
<dbReference type="OrthoDB" id="442731at2759"/>
<dbReference type="EMBL" id="GL883025">
    <property type="protein sequence ID" value="EGG15878.1"/>
    <property type="molecule type" value="Genomic_DNA"/>
</dbReference>
<dbReference type="InterPro" id="IPR000742">
    <property type="entry name" value="EGF"/>
</dbReference>
<reference evidence="4" key="1">
    <citation type="journal article" date="2011" name="Genome Res.">
        <title>Phylogeny-wide analysis of social amoeba genomes highlights ancient origins for complex intercellular communication.</title>
        <authorList>
            <person name="Heidel A.J."/>
            <person name="Lawal H.M."/>
            <person name="Felder M."/>
            <person name="Schilde C."/>
            <person name="Helps N.R."/>
            <person name="Tunggal B."/>
            <person name="Rivero F."/>
            <person name="John U."/>
            <person name="Schleicher M."/>
            <person name="Eichinger L."/>
            <person name="Platzer M."/>
            <person name="Noegel A.A."/>
            <person name="Schaap P."/>
            <person name="Gloeckner G."/>
        </authorList>
    </citation>
    <scope>NUCLEOTIDE SEQUENCE [LARGE SCALE GENOMIC DNA]</scope>
    <source>
        <strain evidence="4">SH3</strain>
    </source>
</reference>
<name>F4Q7X8_CACFS</name>
<evidence type="ECO:0000259" key="2">
    <source>
        <dbReference type="PROSITE" id="PS01186"/>
    </source>
</evidence>
<dbReference type="SUPFAM" id="SSF52047">
    <property type="entry name" value="RNI-like"/>
    <property type="match status" value="1"/>
</dbReference>
<feature type="transmembrane region" description="Helical" evidence="1">
    <location>
        <begin position="1043"/>
        <end position="1064"/>
    </location>
</feature>
<evidence type="ECO:0000256" key="1">
    <source>
        <dbReference type="SAM" id="Phobius"/>
    </source>
</evidence>
<keyword evidence="1" id="KW-1133">Transmembrane helix</keyword>
<gene>
    <name evidence="3" type="ORF">DFA_09547</name>
</gene>
<dbReference type="STRING" id="1054147.F4Q7X8"/>
<dbReference type="Gene3D" id="2.10.25.10">
    <property type="entry name" value="Laminin"/>
    <property type="match status" value="1"/>
</dbReference>
<dbReference type="PANTHER" id="PTHR24032">
    <property type="entry name" value="EGF-LIKE DOMAIN-CONTAINING PROTEIN-RELATED-RELATED"/>
    <property type="match status" value="1"/>
</dbReference>
<dbReference type="SUPFAM" id="SSF52058">
    <property type="entry name" value="L domain-like"/>
    <property type="match status" value="1"/>
</dbReference>
<dbReference type="GeneID" id="14867965"/>
<protein>
    <recommendedName>
        <fullName evidence="2">EGF-like domain-containing protein</fullName>
    </recommendedName>
</protein>
<evidence type="ECO:0000313" key="4">
    <source>
        <dbReference type="Proteomes" id="UP000007797"/>
    </source>
</evidence>
<dbReference type="Pfam" id="PF22933">
    <property type="entry name" value="ComC_SSD"/>
    <property type="match status" value="1"/>
</dbReference>
<dbReference type="Gene3D" id="3.80.10.10">
    <property type="entry name" value="Ribonuclease Inhibitor"/>
    <property type="match status" value="1"/>
</dbReference>
<dbReference type="InterPro" id="IPR053331">
    <property type="entry name" value="EGF-like_comC"/>
</dbReference>
<keyword evidence="1" id="KW-0472">Membrane</keyword>
<organism evidence="3 4">
    <name type="scientific">Cavenderia fasciculata</name>
    <name type="common">Slime mold</name>
    <name type="synonym">Dictyostelium fasciculatum</name>
    <dbReference type="NCBI Taxonomy" id="261658"/>
    <lineage>
        <taxon>Eukaryota</taxon>
        <taxon>Amoebozoa</taxon>
        <taxon>Evosea</taxon>
        <taxon>Eumycetozoa</taxon>
        <taxon>Dictyostelia</taxon>
        <taxon>Acytosteliales</taxon>
        <taxon>Cavenderiaceae</taxon>
        <taxon>Cavenderia</taxon>
    </lineage>
</organism>
<dbReference type="KEGG" id="dfa:DFA_09547"/>
<keyword evidence="1" id="KW-0812">Transmembrane</keyword>
<dbReference type="PANTHER" id="PTHR24032:SF16">
    <property type="entry name" value="EGF-LIKE DOMAIN-CONTAINING PROTEIN"/>
    <property type="match status" value="1"/>
</dbReference>
<dbReference type="InterPro" id="IPR032675">
    <property type="entry name" value="LRR_dom_sf"/>
</dbReference>
<accession>F4Q7X8</accession>
<keyword evidence="4" id="KW-1185">Reference proteome</keyword>
<dbReference type="RefSeq" id="XP_004352203.1">
    <property type="nucleotide sequence ID" value="XM_004352151.1"/>
</dbReference>
<dbReference type="Proteomes" id="UP000007797">
    <property type="component" value="Unassembled WGS sequence"/>
</dbReference>
<dbReference type="InterPro" id="IPR054484">
    <property type="entry name" value="ComC_SSD"/>
</dbReference>
<dbReference type="AlphaFoldDB" id="F4Q7X8"/>
<evidence type="ECO:0000313" key="3">
    <source>
        <dbReference type="EMBL" id="EGG15878.1"/>
    </source>
</evidence>
<sequence>MPVAELNSAKWIIRQYGSQLAEDQTSICSSTLFTCSTGSVPHITKINFNVYPSTSTGLSPAGLGLSALEFPQLTSLYIVAILVKTPSFNLLSFLSNMPLLTKIEIYQDTSITSIPTTFPIEAGLSALNYLMIAGSTIQPPATFDFGNTIERLDIAFTGAVINDLTPPHPNLRSLTLSMRLMSSLLLEFTSSSFPMLNQLILYPTSTSTESLTVDISVMSLNKVVFSGSSQTTARFIDTSYITDLTVLGYSNNITPLLSGFKNLTNLVTNSSPLTTFPLLVYPETLQTLTSANSDYTVFPNIPIYNVRKLELPGNNFQGEIPWTAFNNANNIDLDISNNPGLTTAIPESFCNNRIHITECPGITVVPECFLCYQRHTHMMVYTIEGYGIIRGERIGYGNFGSDFGLYPMIPNKQLGYITNGPPVEGPAKNVSIQLDSFYPEYTFNFTVLEVGIAVVPGTVEFRQLPSKVVQISIMVTFINTFIPHSVKVNNTIDCIIVGQLMSGQLLTCNVTAYEMSLNQIWQLKIFNSNFNINTSFNLTSFYPSNVLLTSIALLHNYTQVGSIYEFSGFFGNSSLDQVAVYFNGDQSICSPAHYTSSVLRCIIKKNWYYDFGLTNITVSVEGFLSDPIMVNLTTPQNLCFFDGGCSSGNGACDINGTCICNTGYYSDKCSQKYPIFKSGEYDINDRKLISIYGDFGPFNQTIVSITLNNTDCQVTSKSQTLINCTLVSEPTDGLALVRLTVDNSTNNGNNWIYFKPSSQSSGSGSDSNDVTCPFNCYGHGQCINGKCNCDTGYSSIDNCLTKTSNHTNTPNTTSPTTSFDIDGIDFQFEMIAIQEIDTDDNIINEVLTNSWNSTLTLDNQTQTTTVNYQLNNSDTTALVTATISFSQQPRDIQFGSQLLHIDANSIKLSVNISNWTFNTFLTTLRVIFKTTINNDQSIEFDCQDINIDTLSYDQLSNSIQYLRVVKDNIQFTGRFIDYVLSDGRPTFSKTSIVNKTASLDDQSTLLIGISMPQSSESIIDPDFTPLLVDKNADSGCDNKSNTWRIIVGVVVGFSCLAAVAVASINQTRIQVLVIWFGISNSDEVFLGKHSKIGITNLHIERICVRSSVQDMESDLG</sequence>
<feature type="domain" description="EGF-like" evidence="2">
    <location>
        <begin position="658"/>
        <end position="669"/>
    </location>
</feature>